<evidence type="ECO:0000313" key="7">
    <source>
        <dbReference type="Proteomes" id="UP000030445"/>
    </source>
</evidence>
<name>A0A0A2A8G4_PROMR</name>
<dbReference type="GO" id="GO:0016020">
    <property type="term" value="C:membrane"/>
    <property type="evidence" value="ECO:0007669"/>
    <property type="project" value="UniProtKB-SubCell"/>
</dbReference>
<evidence type="ECO:0000256" key="3">
    <source>
        <dbReference type="ARBA" id="ARBA00022989"/>
    </source>
</evidence>
<evidence type="ECO:0000256" key="4">
    <source>
        <dbReference type="ARBA" id="ARBA00023136"/>
    </source>
</evidence>
<feature type="transmembrane region" description="Helical" evidence="5">
    <location>
        <begin position="106"/>
        <end position="122"/>
    </location>
</feature>
<dbReference type="AlphaFoldDB" id="A0A0A2A8G4"/>
<gene>
    <name evidence="6" type="ORF">EU96_1727</name>
</gene>
<dbReference type="InterPro" id="IPR032808">
    <property type="entry name" value="DoxX"/>
</dbReference>
<reference evidence="7" key="1">
    <citation type="journal article" date="2014" name="Sci. Data">
        <title>Genomes of diverse isolates of the marine cyanobacterium Prochlorococcus.</title>
        <authorList>
            <person name="Biller S."/>
            <person name="Berube P."/>
            <person name="Thompson J."/>
            <person name="Kelly L."/>
            <person name="Roggensack S."/>
            <person name="Awad L."/>
            <person name="Roache-Johnson K."/>
            <person name="Ding H."/>
            <person name="Giovannoni S.J."/>
            <person name="Moore L.R."/>
            <person name="Chisholm S.W."/>
        </authorList>
    </citation>
    <scope>NUCLEOTIDE SEQUENCE [LARGE SCALE GENOMIC DNA]</scope>
    <source>
        <strain evidence="7">MIT 9302</strain>
    </source>
</reference>
<comment type="caution">
    <text evidence="6">The sequence shown here is derived from an EMBL/GenBank/DDBJ whole genome shotgun (WGS) entry which is preliminary data.</text>
</comment>
<dbReference type="EMBL" id="JNAM01000011">
    <property type="protein sequence ID" value="KGF97086.1"/>
    <property type="molecule type" value="Genomic_DNA"/>
</dbReference>
<proteinExistence type="predicted"/>
<evidence type="ECO:0000256" key="5">
    <source>
        <dbReference type="SAM" id="Phobius"/>
    </source>
</evidence>
<dbReference type="Proteomes" id="UP000030445">
    <property type="component" value="Unassembled WGS sequence"/>
</dbReference>
<keyword evidence="4 5" id="KW-0472">Membrane</keyword>
<keyword evidence="2 5" id="KW-0812">Transmembrane</keyword>
<sequence length="126" mass="13915">MKNSFFKNKSIKSFLDFFSRVSISAIFISAIPGKINGFERTVEYISSKGIPDPVSSILLVGAIICLILGSGFFIFGENQKIGSVFLLLFLIPTTIIFHVFPFHQRAVFMNLALIGGLIITAVREPI</sequence>
<dbReference type="RefSeq" id="WP_052044282.1">
    <property type="nucleotide sequence ID" value="NZ_CP138951.1"/>
</dbReference>
<evidence type="ECO:0000256" key="1">
    <source>
        <dbReference type="ARBA" id="ARBA00004141"/>
    </source>
</evidence>
<organism evidence="6 7">
    <name type="scientific">Prochlorococcus marinus str. MIT 9302</name>
    <dbReference type="NCBI Taxonomy" id="74545"/>
    <lineage>
        <taxon>Bacteria</taxon>
        <taxon>Bacillati</taxon>
        <taxon>Cyanobacteriota</taxon>
        <taxon>Cyanophyceae</taxon>
        <taxon>Synechococcales</taxon>
        <taxon>Prochlorococcaceae</taxon>
        <taxon>Prochlorococcus</taxon>
    </lineage>
</organism>
<dbReference type="Pfam" id="PF07681">
    <property type="entry name" value="DoxX"/>
    <property type="match status" value="1"/>
</dbReference>
<feature type="transmembrane region" description="Helical" evidence="5">
    <location>
        <begin position="82"/>
        <end position="100"/>
    </location>
</feature>
<evidence type="ECO:0000313" key="6">
    <source>
        <dbReference type="EMBL" id="KGF97086.1"/>
    </source>
</evidence>
<keyword evidence="3 5" id="KW-1133">Transmembrane helix</keyword>
<dbReference type="eggNOG" id="COG2259">
    <property type="taxonomic scope" value="Bacteria"/>
</dbReference>
<feature type="transmembrane region" description="Helical" evidence="5">
    <location>
        <begin position="53"/>
        <end position="75"/>
    </location>
</feature>
<comment type="subcellular location">
    <subcellularLocation>
        <location evidence="1">Membrane</location>
        <topology evidence="1">Multi-pass membrane protein</topology>
    </subcellularLocation>
</comment>
<dbReference type="STRING" id="74545.EU96_1727"/>
<accession>A0A0A2A8G4</accession>
<evidence type="ECO:0008006" key="8">
    <source>
        <dbReference type="Google" id="ProtNLM"/>
    </source>
</evidence>
<dbReference type="OrthoDB" id="495902at2"/>
<protein>
    <recommendedName>
        <fullName evidence="8">DoxX family membrane protein</fullName>
    </recommendedName>
</protein>
<evidence type="ECO:0000256" key="2">
    <source>
        <dbReference type="ARBA" id="ARBA00022692"/>
    </source>
</evidence>